<feature type="compositionally biased region" description="Polar residues" evidence="1">
    <location>
        <begin position="41"/>
        <end position="53"/>
    </location>
</feature>
<keyword evidence="3" id="KW-1185">Reference proteome</keyword>
<feature type="region of interest" description="Disordered" evidence="1">
    <location>
        <begin position="27"/>
        <end position="73"/>
    </location>
</feature>
<organism evidence="2 3">
    <name type="scientific">Panicum virgatum</name>
    <name type="common">Blackwell switchgrass</name>
    <dbReference type="NCBI Taxonomy" id="38727"/>
    <lineage>
        <taxon>Eukaryota</taxon>
        <taxon>Viridiplantae</taxon>
        <taxon>Streptophyta</taxon>
        <taxon>Embryophyta</taxon>
        <taxon>Tracheophyta</taxon>
        <taxon>Spermatophyta</taxon>
        <taxon>Magnoliopsida</taxon>
        <taxon>Liliopsida</taxon>
        <taxon>Poales</taxon>
        <taxon>Poaceae</taxon>
        <taxon>PACMAD clade</taxon>
        <taxon>Panicoideae</taxon>
        <taxon>Panicodae</taxon>
        <taxon>Paniceae</taxon>
        <taxon>Panicinae</taxon>
        <taxon>Panicum</taxon>
        <taxon>Panicum sect. Hiantes</taxon>
    </lineage>
</organism>
<gene>
    <name evidence="2" type="ORF">PVAP13_6KG261300</name>
</gene>
<dbReference type="EMBL" id="CM029047">
    <property type="protein sequence ID" value="KAG2583538.1"/>
    <property type="molecule type" value="Genomic_DNA"/>
</dbReference>
<dbReference type="Proteomes" id="UP000823388">
    <property type="component" value="Chromosome 6K"/>
</dbReference>
<protein>
    <submittedName>
        <fullName evidence="2">Uncharacterized protein</fullName>
    </submittedName>
</protein>
<dbReference type="AlphaFoldDB" id="A0A8T0REJ1"/>
<evidence type="ECO:0000313" key="3">
    <source>
        <dbReference type="Proteomes" id="UP000823388"/>
    </source>
</evidence>
<evidence type="ECO:0000313" key="2">
    <source>
        <dbReference type="EMBL" id="KAG2583538.1"/>
    </source>
</evidence>
<name>A0A8T0REJ1_PANVG</name>
<accession>A0A8T0REJ1</accession>
<evidence type="ECO:0000256" key="1">
    <source>
        <dbReference type="SAM" id="MobiDB-lite"/>
    </source>
</evidence>
<reference evidence="2" key="1">
    <citation type="submission" date="2020-05" db="EMBL/GenBank/DDBJ databases">
        <title>WGS assembly of Panicum virgatum.</title>
        <authorList>
            <person name="Lovell J.T."/>
            <person name="Jenkins J."/>
            <person name="Shu S."/>
            <person name="Juenger T.E."/>
            <person name="Schmutz J."/>
        </authorList>
    </citation>
    <scope>NUCLEOTIDE SEQUENCE</scope>
    <source>
        <strain evidence="2">AP13</strain>
    </source>
</reference>
<feature type="region of interest" description="Disordered" evidence="1">
    <location>
        <begin position="166"/>
        <end position="189"/>
    </location>
</feature>
<comment type="caution">
    <text evidence="2">The sequence shown here is derived from an EMBL/GenBank/DDBJ whole genome shotgun (WGS) entry which is preliminary data.</text>
</comment>
<feature type="compositionally biased region" description="Polar residues" evidence="1">
    <location>
        <begin position="62"/>
        <end position="73"/>
    </location>
</feature>
<proteinExistence type="predicted"/>
<sequence>MFTRIAQTANRLVRVATFRHTNDVVMDRSASGMRDRPPRPTTTHACRGTSVQLPRTPIADTSGPSEYQHATRSTLPQPFQTGLSSTGFTQPSFIGFNPSIAPVAAQFEDRHAGFGSSYLASEGFVGTPQEMDYNQYFSYPHSTQDTQEIVEEDVVPADLPQRREVRPTIRFSPADYDRPRAPSSARKPKRVERTVRAAVGVRDRRLVLYGLLQCFLMYYVRVL</sequence>